<organism evidence="4 5">
    <name type="scientific">Brachionus plicatilis</name>
    <name type="common">Marine rotifer</name>
    <name type="synonym">Brachionus muelleri</name>
    <dbReference type="NCBI Taxonomy" id="10195"/>
    <lineage>
        <taxon>Eukaryota</taxon>
        <taxon>Metazoa</taxon>
        <taxon>Spiralia</taxon>
        <taxon>Gnathifera</taxon>
        <taxon>Rotifera</taxon>
        <taxon>Eurotatoria</taxon>
        <taxon>Monogononta</taxon>
        <taxon>Pseudotrocha</taxon>
        <taxon>Ploima</taxon>
        <taxon>Brachionidae</taxon>
        <taxon>Brachionus</taxon>
    </lineage>
</organism>
<dbReference type="SUPFAM" id="SSF50978">
    <property type="entry name" value="WD40 repeat-like"/>
    <property type="match status" value="1"/>
</dbReference>
<proteinExistence type="predicted"/>
<feature type="repeat" description="WD" evidence="3">
    <location>
        <begin position="3"/>
        <end position="43"/>
    </location>
</feature>
<accession>A0A3M7QL56</accession>
<dbReference type="InterPro" id="IPR036322">
    <property type="entry name" value="WD40_repeat_dom_sf"/>
</dbReference>
<reference evidence="4 5" key="1">
    <citation type="journal article" date="2018" name="Sci. Rep.">
        <title>Genomic signatures of local adaptation to the degree of environmental predictability in rotifers.</title>
        <authorList>
            <person name="Franch-Gras L."/>
            <person name="Hahn C."/>
            <person name="Garcia-Roger E.M."/>
            <person name="Carmona M.J."/>
            <person name="Serra M."/>
            <person name="Gomez A."/>
        </authorList>
    </citation>
    <scope>NUCLEOTIDE SEQUENCE [LARGE SCALE GENOMIC DNA]</scope>
    <source>
        <strain evidence="4">HYR1</strain>
    </source>
</reference>
<dbReference type="InterPro" id="IPR019775">
    <property type="entry name" value="WD40_repeat_CS"/>
</dbReference>
<keyword evidence="4" id="KW-0418">Kinase</keyword>
<keyword evidence="2" id="KW-0677">Repeat</keyword>
<dbReference type="PROSITE" id="PS00678">
    <property type="entry name" value="WD_REPEATS_1"/>
    <property type="match status" value="1"/>
</dbReference>
<sequence>MTLNSHSNNVESLAVLHNGDLASGSSDNTIKIWNIENGSVKFTLKNHSSDVRALAVLHNGDIAKFENGPIHMNNKRVKSKLKSLKNIKLIIKNFVPIRFCGIFKRQIFVQNFQ</sequence>
<dbReference type="Gene3D" id="2.130.10.10">
    <property type="entry name" value="YVTN repeat-like/Quinoprotein amine dehydrogenase"/>
    <property type="match status" value="1"/>
</dbReference>
<evidence type="ECO:0000256" key="2">
    <source>
        <dbReference type="ARBA" id="ARBA00022737"/>
    </source>
</evidence>
<evidence type="ECO:0000256" key="3">
    <source>
        <dbReference type="PROSITE-ProRule" id="PRU00221"/>
    </source>
</evidence>
<comment type="caution">
    <text evidence="4">The sequence shown here is derived from an EMBL/GenBank/DDBJ whole genome shotgun (WGS) entry which is preliminary data.</text>
</comment>
<dbReference type="GO" id="GO:0016301">
    <property type="term" value="F:kinase activity"/>
    <property type="evidence" value="ECO:0007669"/>
    <property type="project" value="UniProtKB-KW"/>
</dbReference>
<dbReference type="Pfam" id="PF00400">
    <property type="entry name" value="WD40"/>
    <property type="match status" value="1"/>
</dbReference>
<keyword evidence="5" id="KW-1185">Reference proteome</keyword>
<keyword evidence="1 3" id="KW-0853">WD repeat</keyword>
<dbReference type="PROSITE" id="PS50294">
    <property type="entry name" value="WD_REPEATS_REGION"/>
    <property type="match status" value="1"/>
</dbReference>
<dbReference type="AlphaFoldDB" id="A0A3M7QL56"/>
<dbReference type="InterPro" id="IPR001680">
    <property type="entry name" value="WD40_rpt"/>
</dbReference>
<dbReference type="InterPro" id="IPR015943">
    <property type="entry name" value="WD40/YVTN_repeat-like_dom_sf"/>
</dbReference>
<dbReference type="GO" id="GO:1990234">
    <property type="term" value="C:transferase complex"/>
    <property type="evidence" value="ECO:0007669"/>
    <property type="project" value="UniProtKB-ARBA"/>
</dbReference>
<dbReference type="PANTHER" id="PTHR22847:SF637">
    <property type="entry name" value="WD REPEAT DOMAIN 5B"/>
    <property type="match status" value="1"/>
</dbReference>
<name>A0A3M7QL56_BRAPC</name>
<keyword evidence="4" id="KW-0808">Transferase</keyword>
<evidence type="ECO:0000313" key="4">
    <source>
        <dbReference type="EMBL" id="RNA11698.1"/>
    </source>
</evidence>
<dbReference type="PANTHER" id="PTHR22847">
    <property type="entry name" value="WD40 REPEAT PROTEIN"/>
    <property type="match status" value="1"/>
</dbReference>
<dbReference type="PROSITE" id="PS50082">
    <property type="entry name" value="WD_REPEATS_2"/>
    <property type="match status" value="1"/>
</dbReference>
<dbReference type="EMBL" id="REGN01005881">
    <property type="protein sequence ID" value="RNA11698.1"/>
    <property type="molecule type" value="Genomic_DNA"/>
</dbReference>
<evidence type="ECO:0000256" key="1">
    <source>
        <dbReference type="ARBA" id="ARBA00022574"/>
    </source>
</evidence>
<protein>
    <submittedName>
        <fullName evidence="4">Serine threonine kinase</fullName>
    </submittedName>
</protein>
<dbReference type="OrthoDB" id="538223at2759"/>
<evidence type="ECO:0000313" key="5">
    <source>
        <dbReference type="Proteomes" id="UP000276133"/>
    </source>
</evidence>
<dbReference type="Proteomes" id="UP000276133">
    <property type="component" value="Unassembled WGS sequence"/>
</dbReference>
<gene>
    <name evidence="4" type="ORF">BpHYR1_001643</name>
</gene>